<reference evidence="1" key="1">
    <citation type="submission" date="2021-03" db="EMBL/GenBank/DDBJ databases">
        <title>Acanthopleuribacteraceae sp. M133.</title>
        <authorList>
            <person name="Wang G."/>
        </authorList>
    </citation>
    <scope>NUCLEOTIDE SEQUENCE</scope>
    <source>
        <strain evidence="1">M133</strain>
    </source>
</reference>
<gene>
    <name evidence="1" type="ORF">J3U87_06645</name>
</gene>
<sequence>MNFLWLLLLTYTGPEPVPAVPTPASTWEVSYQLDRVLLRPNGESLMFRGLDVYTYDTSGNPIANFQQPFAPDLAFLGPKGSLWIHDGKGRLGRLNPEGGFLWQQEVPPPTIAPVIFGDEVVYVRDTLLELRDPENGTARFSTRRTERISAIKPWGENLLIAHENGEVLMWNPVKESKRIYHDKKKRVLAYVEAGPDGEWALAYRGGHLAVLDKNRKLLWKRDFHIDIACPPVWLKVQTQNGLRTQLLITTQGRRLYAYSPRGHELAGLHLKGRPKALVPWSETSSLLIPSLAETIHFYDALQRKFAKQSLSGYQTNVITAGSFLLLVGKGGIIRLYHRETNM</sequence>
<evidence type="ECO:0000313" key="1">
    <source>
        <dbReference type="EMBL" id="QTD52136.1"/>
    </source>
</evidence>
<keyword evidence="2" id="KW-1185">Reference proteome</keyword>
<accession>A0A8A4TQ78</accession>
<dbReference type="InterPro" id="IPR015943">
    <property type="entry name" value="WD40/YVTN_repeat-like_dom_sf"/>
</dbReference>
<dbReference type="KEGG" id="scor:J3U87_06645"/>
<dbReference type="AlphaFoldDB" id="A0A8A4TQ78"/>
<dbReference type="SUPFAM" id="SSF50998">
    <property type="entry name" value="Quinoprotein alcohol dehydrogenase-like"/>
    <property type="match status" value="1"/>
</dbReference>
<dbReference type="RefSeq" id="WP_237382245.1">
    <property type="nucleotide sequence ID" value="NZ_CP071793.1"/>
</dbReference>
<dbReference type="InterPro" id="IPR011047">
    <property type="entry name" value="Quinoprotein_ADH-like_sf"/>
</dbReference>
<name>A0A8A4TQ78_SULCO</name>
<dbReference type="Proteomes" id="UP000663929">
    <property type="component" value="Chromosome"/>
</dbReference>
<dbReference type="EMBL" id="CP071793">
    <property type="protein sequence ID" value="QTD52136.1"/>
    <property type="molecule type" value="Genomic_DNA"/>
</dbReference>
<dbReference type="Gene3D" id="2.130.10.10">
    <property type="entry name" value="YVTN repeat-like/Quinoprotein amine dehydrogenase"/>
    <property type="match status" value="1"/>
</dbReference>
<organism evidence="1 2">
    <name type="scientific">Sulfidibacter corallicola</name>
    <dbReference type="NCBI Taxonomy" id="2818388"/>
    <lineage>
        <taxon>Bacteria</taxon>
        <taxon>Pseudomonadati</taxon>
        <taxon>Acidobacteriota</taxon>
        <taxon>Holophagae</taxon>
        <taxon>Acanthopleuribacterales</taxon>
        <taxon>Acanthopleuribacteraceae</taxon>
        <taxon>Sulfidibacter</taxon>
    </lineage>
</organism>
<evidence type="ECO:0000313" key="2">
    <source>
        <dbReference type="Proteomes" id="UP000663929"/>
    </source>
</evidence>
<protein>
    <submittedName>
        <fullName evidence="1">Uncharacterized protein</fullName>
    </submittedName>
</protein>
<proteinExistence type="predicted"/>